<dbReference type="Pfam" id="PF05103">
    <property type="entry name" value="DivIVA"/>
    <property type="match status" value="1"/>
</dbReference>
<dbReference type="InterPro" id="IPR007793">
    <property type="entry name" value="DivIVA_fam"/>
</dbReference>
<evidence type="ECO:0000256" key="3">
    <source>
        <dbReference type="ARBA" id="ARBA00022618"/>
    </source>
</evidence>
<keyword evidence="2" id="KW-0963">Cytoplasm</keyword>
<reference evidence="8" key="1">
    <citation type="submission" date="2014-06" db="EMBL/GenBank/DDBJ databases">
        <title>Key roles for freshwater Actinobacteria revealed by deep metagenomic sequencing.</title>
        <authorList>
            <person name="Ghai R."/>
            <person name="Mizuno C.M."/>
            <person name="Picazo A."/>
            <person name="Camacho A."/>
            <person name="Rodriguez-Valera F."/>
        </authorList>
    </citation>
    <scope>NUCLEOTIDE SEQUENCE</scope>
</reference>
<dbReference type="GO" id="GO:0005737">
    <property type="term" value="C:cytoplasm"/>
    <property type="evidence" value="ECO:0007669"/>
    <property type="project" value="UniProtKB-SubCell"/>
</dbReference>
<evidence type="ECO:0000256" key="4">
    <source>
        <dbReference type="ARBA" id="ARBA00023054"/>
    </source>
</evidence>
<keyword evidence="4 6" id="KW-0175">Coiled coil</keyword>
<accession>A0A094PUV4</accession>
<dbReference type="InterPro" id="IPR019933">
    <property type="entry name" value="DivIVA_domain"/>
</dbReference>
<comment type="subcellular location">
    <subcellularLocation>
        <location evidence="1">Cytoplasm</location>
    </subcellularLocation>
</comment>
<evidence type="ECO:0000256" key="5">
    <source>
        <dbReference type="ARBA" id="ARBA00023306"/>
    </source>
</evidence>
<evidence type="ECO:0000256" key="1">
    <source>
        <dbReference type="ARBA" id="ARBA00004496"/>
    </source>
</evidence>
<dbReference type="AlphaFoldDB" id="A0A094PUV4"/>
<dbReference type="GO" id="GO:0051301">
    <property type="term" value="P:cell division"/>
    <property type="evidence" value="ECO:0007669"/>
    <property type="project" value="UniProtKB-KW"/>
</dbReference>
<evidence type="ECO:0000313" key="8">
    <source>
        <dbReference type="EMBL" id="KGA15540.1"/>
    </source>
</evidence>
<gene>
    <name evidence="8" type="ORF">GM51_14645</name>
</gene>
<evidence type="ECO:0000256" key="6">
    <source>
        <dbReference type="SAM" id="Coils"/>
    </source>
</evidence>
<dbReference type="Gene3D" id="6.10.250.660">
    <property type="match status" value="1"/>
</dbReference>
<feature type="coiled-coil region" evidence="6">
    <location>
        <begin position="37"/>
        <end position="64"/>
    </location>
</feature>
<sequence length="639" mass="69521">MAISFSRPDPSSPTAVAGATFPSSRRGFDQNEVRDFLRMVSAEISRQQERITFLERELLNSQQAAPAPQIELNEETITELLGEETARIVQAAREAAGKIKVRSEETATRLVREATDEAARIREDAELEAARVRQDASSDAEAEILMAKQQGRDMVNEARAYRERVLADVARRRELAREQIEDLMHGRDRIVQVFDRARIATEDVLRELDDVAEEPSEFVNLAPTTGPIPIIVQADEIEAREAMRPAVSSAPAFAPYDQDEDVAVMAEEVVIDRTALIEDVVVIEKTVVEEPVIEAVAQVSVVVETPIAPVVELVVETPVSNVVPLFARQEVQPVDTDDEDLDDEDDVNDPPLVIVEPKAKVVVPPADDIFAKLRRSGAESVAKEVATTQVKKAGPKKKAVDKVVEPIVENVVVPEVEEVAIATPFELRDAALAPVIVAMSRKLKRVLADEQNEVLDILRGKLSVKTLDAIVGPKADHSARMIEALEASLKASALAGAKSLSDAADKDLQKMVATQMAAINEYVIATVVVPLRERLSRSISQASGDNAELTSLVRLVYREWKNQHVDTQVDNIAQTSFGRGAFAALTPGMKVCWKVDPNGPACADAEDNSLAGFVGAGEAFPTGHTHAPAHAGCRCALVR</sequence>
<evidence type="ECO:0008006" key="9">
    <source>
        <dbReference type="Google" id="ProtNLM"/>
    </source>
</evidence>
<name>A0A094PUV4_9ZZZZ</name>
<feature type="region of interest" description="Disordered" evidence="7">
    <location>
        <begin position="1"/>
        <end position="23"/>
    </location>
</feature>
<keyword evidence="5" id="KW-0131">Cell cycle</keyword>
<keyword evidence="3" id="KW-0132">Cell division</keyword>
<comment type="caution">
    <text evidence="8">The sequence shown here is derived from an EMBL/GenBank/DDBJ whole genome shotgun (WGS) entry which is preliminary data.</text>
</comment>
<dbReference type="NCBIfam" id="TIGR03544">
    <property type="entry name" value="DivI1A_domain"/>
    <property type="match status" value="1"/>
</dbReference>
<dbReference type="EMBL" id="JNSL01000110">
    <property type="protein sequence ID" value="KGA15540.1"/>
    <property type="molecule type" value="Genomic_DNA"/>
</dbReference>
<proteinExistence type="predicted"/>
<evidence type="ECO:0000256" key="2">
    <source>
        <dbReference type="ARBA" id="ARBA00022490"/>
    </source>
</evidence>
<protein>
    <recommendedName>
        <fullName evidence="9">Antigen 84</fullName>
    </recommendedName>
</protein>
<evidence type="ECO:0000256" key="7">
    <source>
        <dbReference type="SAM" id="MobiDB-lite"/>
    </source>
</evidence>
<organism evidence="8">
    <name type="scientific">freshwater metagenome</name>
    <dbReference type="NCBI Taxonomy" id="449393"/>
    <lineage>
        <taxon>unclassified sequences</taxon>
        <taxon>metagenomes</taxon>
        <taxon>ecological metagenomes</taxon>
    </lineage>
</organism>